<dbReference type="InterPro" id="IPR051162">
    <property type="entry name" value="T4SS_component"/>
</dbReference>
<keyword evidence="3" id="KW-1185">Reference proteome</keyword>
<evidence type="ECO:0000313" key="2">
    <source>
        <dbReference type="EMBL" id="GAA5501041.1"/>
    </source>
</evidence>
<dbReference type="InterPro" id="IPR027417">
    <property type="entry name" value="P-loop_NTPase"/>
</dbReference>
<gene>
    <name evidence="2" type="ORF">Dxin01_00772</name>
</gene>
<dbReference type="PANTHER" id="PTHR30121:SF6">
    <property type="entry name" value="SLR6007 PROTEIN"/>
    <property type="match status" value="1"/>
</dbReference>
<accession>A0ABP9V8L9</accession>
<dbReference type="Gene3D" id="3.40.50.300">
    <property type="entry name" value="P-loop containing nucleotide triphosphate hydrolases"/>
    <property type="match status" value="1"/>
</dbReference>
<reference evidence="2 3" key="1">
    <citation type="submission" date="2024-02" db="EMBL/GenBank/DDBJ databases">
        <title>Deinococcus xinjiangensis NBRC 107630.</title>
        <authorList>
            <person name="Ichikawa N."/>
            <person name="Katano-Makiyama Y."/>
            <person name="Hidaka K."/>
        </authorList>
    </citation>
    <scope>NUCLEOTIDE SEQUENCE [LARGE SCALE GENOMIC DNA]</scope>
    <source>
        <strain evidence="2 3">NBRC 107630</strain>
    </source>
</reference>
<dbReference type="Pfam" id="PF19044">
    <property type="entry name" value="P-loop_TraG"/>
    <property type="match status" value="1"/>
</dbReference>
<dbReference type="EMBL" id="BAABRN010000006">
    <property type="protein sequence ID" value="GAA5501041.1"/>
    <property type="molecule type" value="Genomic_DNA"/>
</dbReference>
<organism evidence="2 3">
    <name type="scientific">Deinococcus xinjiangensis</name>
    <dbReference type="NCBI Taxonomy" id="457454"/>
    <lineage>
        <taxon>Bacteria</taxon>
        <taxon>Thermotogati</taxon>
        <taxon>Deinococcota</taxon>
        <taxon>Deinococci</taxon>
        <taxon>Deinococcales</taxon>
        <taxon>Deinococcaceae</taxon>
        <taxon>Deinococcus</taxon>
    </lineage>
</organism>
<proteinExistence type="predicted"/>
<evidence type="ECO:0000313" key="3">
    <source>
        <dbReference type="Proteomes" id="UP001458946"/>
    </source>
</evidence>
<dbReference type="Gene3D" id="1.10.8.730">
    <property type="match status" value="1"/>
</dbReference>
<feature type="domain" description="TraG P-loop" evidence="1">
    <location>
        <begin position="441"/>
        <end position="836"/>
    </location>
</feature>
<dbReference type="PANTHER" id="PTHR30121">
    <property type="entry name" value="UNCHARACTERIZED PROTEIN YJGR-RELATED"/>
    <property type="match status" value="1"/>
</dbReference>
<name>A0ABP9V8L9_9DEIO</name>
<sequence>MSFLISLMRQKLAPVRTNSWTDKSVTLGIHKDVYFTRNGAAEIGYEVNLPSALEVSIENRDLLKKAKNVVLSQAMPVGTRGRYIIENRSMTADDVRSMTLDPQACTPMLRTLVEEDNKSMERDRRAGQLKKVRQFFTVKIDRKVSKGGSLSERARDALTDYANSYGDRLYQSLNAAGLRAMRMGSQEMAGLVYRYRNPNFSDLPSVFRSVTPTGNATIASLQANPHLDLPSARRQLTESSVDKSNPGYLLVGTRYVNVVNWSEAGDGTQSGMLEALMATLSEVDYNIVIDWVIPDQVKAKALLNYLQDGARQNTEDMGGAGNSALLDEMNEALYAIKRGRATVVKFGFSVVIYAKSLEELNHFTSLARAEIGQMGGGLARIGNVENIKQFELLEPFNGQTNQYLFDGRTINVAGLLPQVGAWEGTTDPLMVFRNRWNGLTPINHGVGTNNSGMFIIGSAGSGKSNLNMSILLNMRAVGSKIYLLDLKNDYDDVVIANEGSIIEMRPGARLPSGEYVCINMFDLPEGDLMPSSEKRQMLMGMFRALLYESGGFQLLDHTILTSAIEAAYQNALAAEPIGNGEVIQTHTPFYLSDFVTLLRRLPTIAGRAPSQKEREAIDLLASRLSAFTGTAEMAPFLDGPTTVKITNEVTSFNISAMRDESARALRRIGMLLLVDAVWRDGLNHAQLIKYAVFEELGAMAEIEEAATFVAEIFKVGRSYRFFPVGISQEIGDIEKMKGIINNSALVFIGKVQPGEAEKIVDTLKLNQAIHDNILSLGGGTSYREYVALLYLSNNQMVGDVIQNHLTTLKHWMTTTTPVDKIRREKYTERLNGNRMGALMALAGLTDHAA</sequence>
<evidence type="ECO:0000259" key="1">
    <source>
        <dbReference type="Pfam" id="PF19044"/>
    </source>
</evidence>
<comment type="caution">
    <text evidence="2">The sequence shown here is derived from an EMBL/GenBank/DDBJ whole genome shotgun (WGS) entry which is preliminary data.</text>
</comment>
<dbReference type="SUPFAM" id="SSF52540">
    <property type="entry name" value="P-loop containing nucleoside triphosphate hydrolases"/>
    <property type="match status" value="1"/>
</dbReference>
<dbReference type="Proteomes" id="UP001458946">
    <property type="component" value="Unassembled WGS sequence"/>
</dbReference>
<protein>
    <recommendedName>
        <fullName evidence="1">TraG P-loop domain-containing protein</fullName>
    </recommendedName>
</protein>
<dbReference type="InterPro" id="IPR043964">
    <property type="entry name" value="P-loop_TraG"/>
</dbReference>